<dbReference type="GO" id="GO:0005886">
    <property type="term" value="C:plasma membrane"/>
    <property type="evidence" value="ECO:0007669"/>
    <property type="project" value="TreeGrafter"/>
</dbReference>
<keyword evidence="12" id="KW-1185">Reference proteome</keyword>
<keyword evidence="5 8" id="KW-0406">Ion transport</keyword>
<evidence type="ECO:0000313" key="11">
    <source>
        <dbReference type="EMBL" id="KAF7999871.1"/>
    </source>
</evidence>
<keyword evidence="6 9" id="KW-0472">Membrane</keyword>
<dbReference type="EMBL" id="JACBPP010000008">
    <property type="protein sequence ID" value="KAF7999871.1"/>
    <property type="molecule type" value="Genomic_DNA"/>
</dbReference>
<evidence type="ECO:0000256" key="6">
    <source>
        <dbReference type="ARBA" id="ARBA00023136"/>
    </source>
</evidence>
<sequence>MGAGIRRRITSARDMLAPLEHHLSLQLARETMLKYREKLQPIFPAEFFEKLENNEQSESSKNTENRSTSDDHRKLHFILQHSLAVPMVTVANLHVQPGDRYFSIWLFISAYFPVIAACVAPLGNLISFVCLLEHWQMDPVTLKTVPDYRPAFALNIASFVLGIVGNISLLMNFSGRMHYLLAQGVSITCFVLAQIFLLTAVLVTSHRIRRSPLDASEGFWLAVFTIGIYAMCSSVLIINVIGYKLNKYRARFNLDKKQRLLMSHTISFSIWQAVGTVCMATLIPGTAYGTSLYYCTVLMLTIGLGDIVPLTPGAKVFALFFSLVGVLIMGLIISVLRQVILYSAGPSLFWHHLERKRMALIEKLEKDDKNSSSPETFAMMRTLRSKVTRTQEHRALALTVFVFVLFWLLGALIFHFIEGWSYFNAMYFCFLCLLTIGYGDFYPQKPLGHVFFVVWAIAAVPLMTILISNLGDTLFDLSDKLDRVAVKLFQAKTYKRLVMGKKYSAAIKKEHDHSKAVHEAVEDKNAYPHTTQNFEDADTSLNTSDIDQKYVEQMHLALGIADSMTLLKQILADSMDIPGKEYDFEEWAKHMRHLENPNAEGSGFWISDLSPLRLPLKESNYLLLKLLLKIDRDLLKLLKAQSQAFMGDHETIEDHASSLKESSSKES</sequence>
<proteinExistence type="inferred from homology"/>
<evidence type="ECO:0000313" key="12">
    <source>
        <dbReference type="Proteomes" id="UP000649328"/>
    </source>
</evidence>
<keyword evidence="3 8" id="KW-0812">Transmembrane</keyword>
<dbReference type="Gene3D" id="1.10.287.70">
    <property type="match status" value="2"/>
</dbReference>
<comment type="similarity">
    <text evidence="8">Belongs to the two pore domain potassium channel (TC 1.A.1.8) family.</text>
</comment>
<feature type="domain" description="Potassium channel" evidence="10">
    <location>
        <begin position="269"/>
        <end position="340"/>
    </location>
</feature>
<evidence type="ECO:0000256" key="7">
    <source>
        <dbReference type="ARBA" id="ARBA00023303"/>
    </source>
</evidence>
<evidence type="ECO:0000256" key="4">
    <source>
        <dbReference type="ARBA" id="ARBA00022989"/>
    </source>
</evidence>
<accession>A0A8H7GP27</accession>
<dbReference type="CDD" id="cd00637">
    <property type="entry name" value="7tm_classA_rhodopsin-like"/>
    <property type="match status" value="1"/>
</dbReference>
<feature type="transmembrane region" description="Helical" evidence="9">
    <location>
        <begin position="179"/>
        <end position="206"/>
    </location>
</feature>
<dbReference type="PANTHER" id="PTHR11003">
    <property type="entry name" value="POTASSIUM CHANNEL, SUBFAMILY K"/>
    <property type="match status" value="1"/>
</dbReference>
<gene>
    <name evidence="11" type="ORF">HF325_005720</name>
</gene>
<feature type="transmembrane region" description="Helical" evidence="9">
    <location>
        <begin position="420"/>
        <end position="438"/>
    </location>
</feature>
<dbReference type="Proteomes" id="UP000649328">
    <property type="component" value="Unassembled WGS sequence"/>
</dbReference>
<dbReference type="Pfam" id="PF07885">
    <property type="entry name" value="Ion_trans_2"/>
    <property type="match status" value="2"/>
</dbReference>
<name>A0A8H7GP27_9ASCO</name>
<dbReference type="SUPFAM" id="SSF81324">
    <property type="entry name" value="Voltage-gated potassium channels"/>
    <property type="match status" value="2"/>
</dbReference>
<keyword evidence="7 8" id="KW-0407">Ion channel</keyword>
<evidence type="ECO:0000256" key="9">
    <source>
        <dbReference type="SAM" id="Phobius"/>
    </source>
</evidence>
<evidence type="ECO:0000256" key="5">
    <source>
        <dbReference type="ARBA" id="ARBA00023065"/>
    </source>
</evidence>
<organism evidence="11 12">
    <name type="scientific">Metschnikowia pulcherrima</name>
    <dbReference type="NCBI Taxonomy" id="27326"/>
    <lineage>
        <taxon>Eukaryota</taxon>
        <taxon>Fungi</taxon>
        <taxon>Dikarya</taxon>
        <taxon>Ascomycota</taxon>
        <taxon>Saccharomycotina</taxon>
        <taxon>Pichiomycetes</taxon>
        <taxon>Metschnikowiaceae</taxon>
        <taxon>Metschnikowia</taxon>
    </lineage>
</organism>
<evidence type="ECO:0000256" key="8">
    <source>
        <dbReference type="RuleBase" id="RU003857"/>
    </source>
</evidence>
<keyword evidence="4 9" id="KW-1133">Transmembrane helix</keyword>
<keyword evidence="2 8" id="KW-0813">Transport</keyword>
<evidence type="ECO:0000259" key="10">
    <source>
        <dbReference type="Pfam" id="PF07885"/>
    </source>
</evidence>
<feature type="transmembrane region" description="Helical" evidence="9">
    <location>
        <begin position="450"/>
        <end position="471"/>
    </location>
</feature>
<dbReference type="OrthoDB" id="297496at2759"/>
<feature type="transmembrane region" description="Helical" evidence="9">
    <location>
        <begin position="218"/>
        <end position="241"/>
    </location>
</feature>
<dbReference type="GO" id="GO:0022841">
    <property type="term" value="F:potassium ion leak channel activity"/>
    <property type="evidence" value="ECO:0007669"/>
    <property type="project" value="TreeGrafter"/>
</dbReference>
<dbReference type="InterPro" id="IPR003280">
    <property type="entry name" value="2pore_dom_K_chnl"/>
</dbReference>
<evidence type="ECO:0000256" key="3">
    <source>
        <dbReference type="ARBA" id="ARBA00022692"/>
    </source>
</evidence>
<evidence type="ECO:0000256" key="1">
    <source>
        <dbReference type="ARBA" id="ARBA00004141"/>
    </source>
</evidence>
<dbReference type="AlphaFoldDB" id="A0A8H7GP27"/>
<dbReference type="PANTHER" id="PTHR11003:SF342">
    <property type="entry name" value="OUTWARD-RECTIFIER POTASSIUM CHANNEL TOK1"/>
    <property type="match status" value="1"/>
</dbReference>
<feature type="transmembrane region" description="Helical" evidence="9">
    <location>
        <begin position="101"/>
        <end position="132"/>
    </location>
</feature>
<feature type="transmembrane region" description="Helical" evidence="9">
    <location>
        <begin position="261"/>
        <end position="284"/>
    </location>
</feature>
<feature type="transmembrane region" description="Helical" evidence="9">
    <location>
        <begin position="291"/>
        <end position="310"/>
    </location>
</feature>
<dbReference type="PRINTS" id="PR01333">
    <property type="entry name" value="2POREKCHANEL"/>
</dbReference>
<protein>
    <recommendedName>
        <fullName evidence="10">Potassium channel domain-containing protein</fullName>
    </recommendedName>
</protein>
<comment type="subcellular location">
    <subcellularLocation>
        <location evidence="1">Membrane</location>
        <topology evidence="1">Multi-pass membrane protein</topology>
    </subcellularLocation>
</comment>
<feature type="domain" description="Potassium channel" evidence="10">
    <location>
        <begin position="403"/>
        <end position="475"/>
    </location>
</feature>
<comment type="caution">
    <text evidence="11">The sequence shown here is derived from an EMBL/GenBank/DDBJ whole genome shotgun (WGS) entry which is preliminary data.</text>
</comment>
<evidence type="ECO:0000256" key="2">
    <source>
        <dbReference type="ARBA" id="ARBA00022448"/>
    </source>
</evidence>
<feature type="transmembrane region" description="Helical" evidence="9">
    <location>
        <begin position="316"/>
        <end position="336"/>
    </location>
</feature>
<dbReference type="GO" id="GO:0030322">
    <property type="term" value="P:stabilization of membrane potential"/>
    <property type="evidence" value="ECO:0007669"/>
    <property type="project" value="TreeGrafter"/>
</dbReference>
<dbReference type="GO" id="GO:0015271">
    <property type="term" value="F:outward rectifier potassium channel activity"/>
    <property type="evidence" value="ECO:0007669"/>
    <property type="project" value="TreeGrafter"/>
</dbReference>
<reference evidence="11" key="1">
    <citation type="submission" date="2020-10" db="EMBL/GenBank/DDBJ databases">
        <title>The Whole-Genome Sequence of Metschnikowia persimmonesis, a Novel Endophytic Yeast Species Isolated from Medicinal Plant Diospyros kaki Thumb.</title>
        <authorList>
            <person name="Rahmat E."/>
            <person name="Kang Y."/>
        </authorList>
    </citation>
    <scope>NUCLEOTIDE SEQUENCE</scope>
    <source>
        <strain evidence="11">KIOM G15050</strain>
    </source>
</reference>
<feature type="transmembrane region" description="Helical" evidence="9">
    <location>
        <begin position="395"/>
        <end position="414"/>
    </location>
</feature>
<feature type="transmembrane region" description="Helical" evidence="9">
    <location>
        <begin position="152"/>
        <end position="173"/>
    </location>
</feature>
<dbReference type="InterPro" id="IPR013099">
    <property type="entry name" value="K_chnl_dom"/>
</dbReference>